<gene>
    <name evidence="4" type="ORF">CCS01_03805</name>
</gene>
<dbReference type="SUPFAM" id="SSF141371">
    <property type="entry name" value="PilZ domain-like"/>
    <property type="match status" value="1"/>
</dbReference>
<dbReference type="InterPro" id="IPR042217">
    <property type="entry name" value="T4SS_VirB10/TrbI"/>
</dbReference>
<name>A0A2S6NMH6_RHOGL</name>
<dbReference type="Gene3D" id="2.40.10.220">
    <property type="entry name" value="predicted glycosyltransferase like domains"/>
    <property type="match status" value="1"/>
</dbReference>
<evidence type="ECO:0000313" key="4">
    <source>
        <dbReference type="EMBL" id="PPQ37206.1"/>
    </source>
</evidence>
<dbReference type="RefSeq" id="WP_104517516.1">
    <property type="nucleotide sequence ID" value="NZ_NHRY01000050.1"/>
</dbReference>
<feature type="region of interest" description="Disordered" evidence="1">
    <location>
        <begin position="110"/>
        <end position="135"/>
    </location>
</feature>
<dbReference type="Gene3D" id="2.40.128.260">
    <property type="entry name" value="Type IV secretion system, VirB10/TraB/TrbI"/>
    <property type="match status" value="1"/>
</dbReference>
<dbReference type="AlphaFoldDB" id="A0A2S6NMH6"/>
<evidence type="ECO:0000313" key="5">
    <source>
        <dbReference type="Proteomes" id="UP000239724"/>
    </source>
</evidence>
<dbReference type="GO" id="GO:0035438">
    <property type="term" value="F:cyclic-di-GMP binding"/>
    <property type="evidence" value="ECO:0007669"/>
    <property type="project" value="InterPro"/>
</dbReference>
<keyword evidence="2" id="KW-0472">Membrane</keyword>
<dbReference type="Pfam" id="PF07238">
    <property type="entry name" value="PilZ"/>
    <property type="match status" value="1"/>
</dbReference>
<sequence>MPAPDGRERRSAVRYDMNHPVKIWRHGAESGAIVTIMNVSLTGVAVRLPEDMASGHELYELDQGDEILLSGLATIPLECWVVARDGDVLRLHFFATPDAEMWLHDLVEQHEGHPSDPESLQTATPAHPESLQAGGAARRRRASLVAALCVLLIVPAWLAWRYVTPVDRHGKPPQASGAAAALPADAIGLPSSHAASNARSNALVMAPGPKSEQTSPAPGDSPQARMFFLLAANTTFDVRIEGSVGRPGDPVSAVLEADIRDTGTGRRIVLPRATRISGDYVGQSRGDGAPAGIVWKEATLPDGRKLHFSARTSEQRPGDDMQDGAEPPVAGNAYLVSLWPPAAAALPAGGGAPLPSLAQDRTRVVVRVQHDVLLPAYDKNGRGTAAGVAARRTETGRP</sequence>
<evidence type="ECO:0000256" key="1">
    <source>
        <dbReference type="SAM" id="MobiDB-lite"/>
    </source>
</evidence>
<dbReference type="EMBL" id="NHRY01000050">
    <property type="protein sequence ID" value="PPQ37206.1"/>
    <property type="molecule type" value="Genomic_DNA"/>
</dbReference>
<reference evidence="4 5" key="1">
    <citation type="journal article" date="2018" name="Arch. Microbiol.">
        <title>New insights into the metabolic potential of the phototrophic purple bacterium Rhodopila globiformis DSM 161(T) from its draft genome sequence and evidence for a vanadium-dependent nitrogenase.</title>
        <authorList>
            <person name="Imhoff J.F."/>
            <person name="Rahn T."/>
            <person name="Kunzel S."/>
            <person name="Neulinger S.C."/>
        </authorList>
    </citation>
    <scope>NUCLEOTIDE SEQUENCE [LARGE SCALE GENOMIC DNA]</scope>
    <source>
        <strain evidence="4 5">DSM 161</strain>
    </source>
</reference>
<keyword evidence="2" id="KW-1133">Transmembrane helix</keyword>
<dbReference type="InterPro" id="IPR009875">
    <property type="entry name" value="PilZ_domain"/>
</dbReference>
<evidence type="ECO:0000256" key="2">
    <source>
        <dbReference type="SAM" id="Phobius"/>
    </source>
</evidence>
<comment type="caution">
    <text evidence="4">The sequence shown here is derived from an EMBL/GenBank/DDBJ whole genome shotgun (WGS) entry which is preliminary data.</text>
</comment>
<dbReference type="Proteomes" id="UP000239724">
    <property type="component" value="Unassembled WGS sequence"/>
</dbReference>
<proteinExistence type="predicted"/>
<organism evidence="4 5">
    <name type="scientific">Rhodopila globiformis</name>
    <name type="common">Rhodopseudomonas globiformis</name>
    <dbReference type="NCBI Taxonomy" id="1071"/>
    <lineage>
        <taxon>Bacteria</taxon>
        <taxon>Pseudomonadati</taxon>
        <taxon>Pseudomonadota</taxon>
        <taxon>Alphaproteobacteria</taxon>
        <taxon>Acetobacterales</taxon>
        <taxon>Acetobacteraceae</taxon>
        <taxon>Rhodopila</taxon>
    </lineage>
</organism>
<evidence type="ECO:0000259" key="3">
    <source>
        <dbReference type="Pfam" id="PF07238"/>
    </source>
</evidence>
<keyword evidence="2" id="KW-0812">Transmembrane</keyword>
<accession>A0A2S6NMH6</accession>
<keyword evidence="5" id="KW-1185">Reference proteome</keyword>
<feature type="domain" description="PilZ" evidence="3">
    <location>
        <begin position="8"/>
        <end position="100"/>
    </location>
</feature>
<feature type="transmembrane region" description="Helical" evidence="2">
    <location>
        <begin position="144"/>
        <end position="163"/>
    </location>
</feature>
<protein>
    <recommendedName>
        <fullName evidence="3">PilZ domain-containing protein</fullName>
    </recommendedName>
</protein>